<dbReference type="PANTHER" id="PTHR44051:SF8">
    <property type="entry name" value="GLUTATHIONE S-TRANSFERASE GSTA"/>
    <property type="match status" value="1"/>
</dbReference>
<dbReference type="Gene3D" id="1.20.1050.10">
    <property type="match status" value="1"/>
</dbReference>
<dbReference type="PANTHER" id="PTHR44051">
    <property type="entry name" value="GLUTATHIONE S-TRANSFERASE-RELATED"/>
    <property type="match status" value="1"/>
</dbReference>
<dbReference type="Pfam" id="PF13409">
    <property type="entry name" value="GST_N_2"/>
    <property type="match status" value="1"/>
</dbReference>
<dbReference type="EMBL" id="LOTN01000036">
    <property type="protein sequence ID" value="KUZ88721.1"/>
    <property type="molecule type" value="Genomic_DNA"/>
</dbReference>
<dbReference type="InterPro" id="IPR036249">
    <property type="entry name" value="Thioredoxin-like_sf"/>
</dbReference>
<dbReference type="AlphaFoldDB" id="A0A102LYH5"/>
<reference evidence="1 2" key="1">
    <citation type="submission" date="2015-11" db="EMBL/GenBank/DDBJ databases">
        <title>Expanding the genomic diversity of Burkholderia species for the development of highly accurate diagnostics.</title>
        <authorList>
            <person name="Sahl J."/>
            <person name="Keim P."/>
            <person name="Wagner D."/>
        </authorList>
    </citation>
    <scope>NUCLEOTIDE SEQUENCE [LARGE SCALE GENOMIC DNA]</scope>
    <source>
        <strain evidence="1 2">RF32-BP4</strain>
    </source>
</reference>
<dbReference type="InterPro" id="IPR010987">
    <property type="entry name" value="Glutathione-S-Trfase_C-like"/>
</dbReference>
<evidence type="ECO:0000313" key="1">
    <source>
        <dbReference type="EMBL" id="KUZ88721.1"/>
    </source>
</evidence>
<dbReference type="SFLD" id="SFLDS00019">
    <property type="entry name" value="Glutathione_Transferase_(cytos"/>
    <property type="match status" value="1"/>
</dbReference>
<sequence length="215" mass="23329">MTAYRLYYSPGACSLASHIALEETGAPFDTEAISVRERDNYSDRYLAINPKARVPALAIPGEPRVLTETPAILAYLARRHPDAHLLPLDDPLREARCHEWLAWLVGWVHGVGYGALWRPGRFVDDPAVHGAISAHGRGVIDAANATIEASLADGREWAEPGGHSIVDPFLLVLYHWGAAIGLDMTRHAAWSAHAQRVAARPAAQRALAAEGLRSA</sequence>
<dbReference type="CDD" id="cd03057">
    <property type="entry name" value="GST_N_Beta"/>
    <property type="match status" value="1"/>
</dbReference>
<dbReference type="SUPFAM" id="SSF52833">
    <property type="entry name" value="Thioredoxin-like"/>
    <property type="match status" value="1"/>
</dbReference>
<dbReference type="InterPro" id="IPR036282">
    <property type="entry name" value="Glutathione-S-Trfase_C_sf"/>
</dbReference>
<dbReference type="PROSITE" id="PS50405">
    <property type="entry name" value="GST_CTER"/>
    <property type="match status" value="1"/>
</dbReference>
<dbReference type="RefSeq" id="WP_059613429.1">
    <property type="nucleotide sequence ID" value="NZ_CP013370.1"/>
</dbReference>
<protein>
    <submittedName>
        <fullName evidence="1">Glutathione S-transferase</fullName>
    </submittedName>
</protein>
<dbReference type="GO" id="GO:0016740">
    <property type="term" value="F:transferase activity"/>
    <property type="evidence" value="ECO:0007669"/>
    <property type="project" value="UniProtKB-KW"/>
</dbReference>
<proteinExistence type="predicted"/>
<gene>
    <name evidence="1" type="ORF">WI38_18270</name>
</gene>
<dbReference type="InterPro" id="IPR040079">
    <property type="entry name" value="Glutathione_S-Trfase"/>
</dbReference>
<organism evidence="1 2">
    <name type="scientific">Burkholderia ubonensis</name>
    <dbReference type="NCBI Taxonomy" id="101571"/>
    <lineage>
        <taxon>Bacteria</taxon>
        <taxon>Pseudomonadati</taxon>
        <taxon>Pseudomonadota</taxon>
        <taxon>Betaproteobacteria</taxon>
        <taxon>Burkholderiales</taxon>
        <taxon>Burkholderiaceae</taxon>
        <taxon>Burkholderia</taxon>
        <taxon>Burkholderia cepacia complex</taxon>
    </lineage>
</organism>
<name>A0A102LYH5_9BURK</name>
<dbReference type="Proteomes" id="UP000065521">
    <property type="component" value="Unassembled WGS sequence"/>
</dbReference>
<comment type="caution">
    <text evidence="1">The sequence shown here is derived from an EMBL/GenBank/DDBJ whole genome shotgun (WGS) entry which is preliminary data.</text>
</comment>
<dbReference type="InterPro" id="IPR004045">
    <property type="entry name" value="Glutathione_S-Trfase_N"/>
</dbReference>
<evidence type="ECO:0000313" key="2">
    <source>
        <dbReference type="Proteomes" id="UP000065521"/>
    </source>
</evidence>
<dbReference type="CDD" id="cd03188">
    <property type="entry name" value="GST_C_Beta"/>
    <property type="match status" value="1"/>
</dbReference>
<dbReference type="SFLD" id="SFLDG00358">
    <property type="entry name" value="Main_(cytGST)"/>
    <property type="match status" value="1"/>
</dbReference>
<dbReference type="SUPFAM" id="SSF47616">
    <property type="entry name" value="GST C-terminal domain-like"/>
    <property type="match status" value="1"/>
</dbReference>
<dbReference type="PROSITE" id="PS50404">
    <property type="entry name" value="GST_NTER"/>
    <property type="match status" value="1"/>
</dbReference>
<dbReference type="SFLD" id="SFLDG01150">
    <property type="entry name" value="Main.1:_Beta-like"/>
    <property type="match status" value="1"/>
</dbReference>
<accession>A0A102LYH5</accession>
<keyword evidence="1" id="KW-0808">Transferase</keyword>
<dbReference type="Gene3D" id="3.40.30.10">
    <property type="entry name" value="Glutaredoxin"/>
    <property type="match status" value="1"/>
</dbReference>